<reference evidence="2" key="1">
    <citation type="journal article" date="2017" name="PLoS ONE">
        <title>The Agassiz's desert tortoise genome provides a resource for the conservation of a threatened species.</title>
        <authorList>
            <person name="Tollis M."/>
            <person name="DeNardo D.F."/>
            <person name="Cornelius J.A."/>
            <person name="Dolby G.A."/>
            <person name="Edwards T."/>
            <person name="Henen B.T."/>
            <person name="Karl A.E."/>
            <person name="Murphy R.W."/>
            <person name="Kusumi K."/>
        </authorList>
    </citation>
    <scope>NUCLEOTIDE SEQUENCE [LARGE SCALE GENOMIC DNA]</scope>
</reference>
<dbReference type="Proteomes" id="UP000291020">
    <property type="component" value="Unassembled WGS sequence"/>
</dbReference>
<protein>
    <submittedName>
        <fullName evidence="1">Uncharacterized protein</fullName>
    </submittedName>
</protein>
<dbReference type="Ensembl" id="ENSGAGT00000001822.1">
    <property type="protein sequence ID" value="ENSGAGP00000001602.1"/>
    <property type="gene ID" value="ENSGAGG00000001285.1"/>
</dbReference>
<reference evidence="1" key="3">
    <citation type="submission" date="2025-09" db="UniProtKB">
        <authorList>
            <consortium name="Ensembl"/>
        </authorList>
    </citation>
    <scope>IDENTIFICATION</scope>
</reference>
<dbReference type="AlphaFoldDB" id="A0A452GJ14"/>
<dbReference type="STRING" id="38772.ENSGAGP00000001602"/>
<proteinExistence type="predicted"/>
<sequence>MPGKSFFVHPSSAKSLEELSFLMQIEQYLEDVPEEIERYILDGKPKTAIEVRETGAKWVEVAEKKKTTSSWSEYQRGYKPTMLH</sequence>
<organism evidence="1 2">
    <name type="scientific">Gopherus agassizii</name>
    <name type="common">Agassiz's desert tortoise</name>
    <dbReference type="NCBI Taxonomy" id="38772"/>
    <lineage>
        <taxon>Eukaryota</taxon>
        <taxon>Metazoa</taxon>
        <taxon>Chordata</taxon>
        <taxon>Craniata</taxon>
        <taxon>Vertebrata</taxon>
        <taxon>Euteleostomi</taxon>
        <taxon>Archelosauria</taxon>
        <taxon>Testudinata</taxon>
        <taxon>Testudines</taxon>
        <taxon>Cryptodira</taxon>
        <taxon>Durocryptodira</taxon>
        <taxon>Testudinoidea</taxon>
        <taxon>Testudinidae</taxon>
        <taxon>Gopherus</taxon>
    </lineage>
</organism>
<evidence type="ECO:0000313" key="1">
    <source>
        <dbReference type="Ensembl" id="ENSGAGP00000001602.1"/>
    </source>
</evidence>
<accession>A0A452GJ14</accession>
<reference evidence="1" key="2">
    <citation type="submission" date="2025-08" db="UniProtKB">
        <authorList>
            <consortium name="Ensembl"/>
        </authorList>
    </citation>
    <scope>IDENTIFICATION</scope>
</reference>
<keyword evidence="2" id="KW-1185">Reference proteome</keyword>
<name>A0A452GJ14_9SAUR</name>
<evidence type="ECO:0000313" key="2">
    <source>
        <dbReference type="Proteomes" id="UP000291020"/>
    </source>
</evidence>